<evidence type="ECO:0000259" key="4">
    <source>
        <dbReference type="PROSITE" id="PS00497"/>
    </source>
</evidence>
<feature type="chain" id="PRO_5007294712" evidence="3">
    <location>
        <begin position="20"/>
        <end position="393"/>
    </location>
</feature>
<dbReference type="GO" id="GO:0016491">
    <property type="term" value="F:oxidoreductase activity"/>
    <property type="evidence" value="ECO:0007669"/>
    <property type="project" value="InterPro"/>
</dbReference>
<name>A0A137PDD6_CONC2</name>
<dbReference type="SUPFAM" id="SSF48056">
    <property type="entry name" value="Di-copper centre-containing domain"/>
    <property type="match status" value="1"/>
</dbReference>
<reference evidence="6 7" key="1">
    <citation type="journal article" date="2015" name="Genome Biol. Evol.">
        <title>Phylogenomic analyses indicate that early fungi evolved digesting cell walls of algal ancestors of land plants.</title>
        <authorList>
            <person name="Chang Y."/>
            <person name="Wang S."/>
            <person name="Sekimoto S."/>
            <person name="Aerts A.L."/>
            <person name="Choi C."/>
            <person name="Clum A."/>
            <person name="LaButti K.M."/>
            <person name="Lindquist E.A."/>
            <person name="Yee Ngan C."/>
            <person name="Ohm R.A."/>
            <person name="Salamov A.A."/>
            <person name="Grigoriev I.V."/>
            <person name="Spatafora J.W."/>
            <person name="Berbee M.L."/>
        </authorList>
    </citation>
    <scope>NUCLEOTIDE SEQUENCE [LARGE SCALE GENOMIC DNA]</scope>
    <source>
        <strain evidence="6 7">NRRL 28638</strain>
    </source>
</reference>
<evidence type="ECO:0000259" key="5">
    <source>
        <dbReference type="PROSITE" id="PS00498"/>
    </source>
</evidence>
<keyword evidence="7" id="KW-1185">Reference proteome</keyword>
<dbReference type="Proteomes" id="UP000070444">
    <property type="component" value="Unassembled WGS sequence"/>
</dbReference>
<feature type="signal peptide" evidence="3">
    <location>
        <begin position="1"/>
        <end position="19"/>
    </location>
</feature>
<evidence type="ECO:0000313" key="7">
    <source>
        <dbReference type="Proteomes" id="UP000070444"/>
    </source>
</evidence>
<evidence type="ECO:0000256" key="1">
    <source>
        <dbReference type="ARBA" id="ARBA00022723"/>
    </source>
</evidence>
<dbReference type="PANTHER" id="PTHR11474">
    <property type="entry name" value="TYROSINASE FAMILY MEMBER"/>
    <property type="match status" value="1"/>
</dbReference>
<evidence type="ECO:0000313" key="6">
    <source>
        <dbReference type="EMBL" id="KXN73018.1"/>
    </source>
</evidence>
<feature type="domain" description="Tyrosinase copper-binding" evidence="5">
    <location>
        <begin position="218"/>
        <end position="229"/>
    </location>
</feature>
<keyword evidence="2" id="KW-0186">Copper</keyword>
<dbReference type="AlphaFoldDB" id="A0A137PDD6"/>
<proteinExistence type="predicted"/>
<dbReference type="InterPro" id="IPR002227">
    <property type="entry name" value="Tyrosinase_Cu-bd"/>
</dbReference>
<evidence type="ECO:0000256" key="3">
    <source>
        <dbReference type="SAM" id="SignalP"/>
    </source>
</evidence>
<dbReference type="InterPro" id="IPR008922">
    <property type="entry name" value="Di-copper_centre_dom_sf"/>
</dbReference>
<dbReference type="OMA" id="SYAIREY"/>
<feature type="domain" description="Tyrosinase copper-binding" evidence="4">
    <location>
        <begin position="73"/>
        <end position="90"/>
    </location>
</feature>
<evidence type="ECO:0000256" key="2">
    <source>
        <dbReference type="ARBA" id="ARBA00023008"/>
    </source>
</evidence>
<dbReference type="EMBL" id="KQ964443">
    <property type="protein sequence ID" value="KXN73018.1"/>
    <property type="molecule type" value="Genomic_DNA"/>
</dbReference>
<dbReference type="OrthoDB" id="6132182at2759"/>
<organism evidence="6 7">
    <name type="scientific">Conidiobolus coronatus (strain ATCC 28846 / CBS 209.66 / NRRL 28638)</name>
    <name type="common">Delacroixia coronata</name>
    <dbReference type="NCBI Taxonomy" id="796925"/>
    <lineage>
        <taxon>Eukaryota</taxon>
        <taxon>Fungi</taxon>
        <taxon>Fungi incertae sedis</taxon>
        <taxon>Zoopagomycota</taxon>
        <taxon>Entomophthoromycotina</taxon>
        <taxon>Entomophthoromycetes</taxon>
        <taxon>Entomophthorales</taxon>
        <taxon>Ancylistaceae</taxon>
        <taxon>Conidiobolus</taxon>
    </lineage>
</organism>
<dbReference type="InterPro" id="IPR050316">
    <property type="entry name" value="Tyrosinase/Hemocyanin"/>
</dbReference>
<dbReference type="PROSITE" id="PS00497">
    <property type="entry name" value="TYROSINASE_1"/>
    <property type="match status" value="1"/>
</dbReference>
<dbReference type="PRINTS" id="PR00092">
    <property type="entry name" value="TYROSINASE"/>
</dbReference>
<gene>
    <name evidence="6" type="ORF">CONCODRAFT_4166</name>
</gene>
<dbReference type="Pfam" id="PF00264">
    <property type="entry name" value="Tyrosinase"/>
    <property type="match status" value="1"/>
</dbReference>
<protein>
    <submittedName>
        <fullName evidence="6">Di-copper centre-containing protein</fullName>
    </submittedName>
</protein>
<accession>A0A137PDD6</accession>
<keyword evidence="3" id="KW-0732">Signal</keyword>
<sequence>MKINLFSLVSFHVINLVFARDCDQVLSRPNIMKMSDQDRNRYFNAVKSLNVGPKPTKWDTFTKKHPLIYEQIHSQPVFFAWHRRFLIELESMLRQYDPAVRIPYFDWTLNHDNLDNDPVFQWFGRTGNRNQSYCVPDGVFSDFKIFYYSNTNIKGSTRCFKRNSAFPQTFSDPKSVVNSRIIDEKDASKFANNMELGGHALFHNGIGMDFSDHISANDPLFFSHHAFIDMIWFVRQMRHADWGYSYPTPSDFKLPLYSETVQDVLDPTDWCYAYKEDNFSFSNVNKVSLSSQDKVQFDIKPYTPYPTPNDFNSTKIALDREKHAVAYIFEGVKGPLPNTNMKFPNATCSLTVFNTPMTYDFIVKMKYNETKVRENERETALFISNLNSECIPQ</sequence>
<dbReference type="GO" id="GO:0046872">
    <property type="term" value="F:metal ion binding"/>
    <property type="evidence" value="ECO:0007669"/>
    <property type="project" value="UniProtKB-KW"/>
</dbReference>
<dbReference type="PROSITE" id="PS00498">
    <property type="entry name" value="TYROSINASE_2"/>
    <property type="match status" value="1"/>
</dbReference>
<keyword evidence="1" id="KW-0479">Metal-binding</keyword>
<dbReference type="PANTHER" id="PTHR11474:SF126">
    <property type="entry name" value="TYROSINASE-LIKE PROTEIN TYR-1-RELATED"/>
    <property type="match status" value="1"/>
</dbReference>
<dbReference type="Gene3D" id="1.10.1280.10">
    <property type="entry name" value="Di-copper center containing domain from catechol oxidase"/>
    <property type="match status" value="1"/>
</dbReference>